<dbReference type="RefSeq" id="WP_091543564.1">
    <property type="nucleotide sequence ID" value="NZ_FONY01000011.1"/>
</dbReference>
<evidence type="ECO:0000313" key="2">
    <source>
        <dbReference type="EMBL" id="SFE97246.1"/>
    </source>
</evidence>
<evidence type="ECO:0000259" key="1">
    <source>
        <dbReference type="Pfam" id="PF20613"/>
    </source>
</evidence>
<keyword evidence="3" id="KW-1185">Reference proteome</keyword>
<name>A0A1I2EXS0_9BACT</name>
<dbReference type="OrthoDB" id="1092050at2"/>
<dbReference type="Pfam" id="PF20613">
    <property type="entry name" value="HipA_2"/>
    <property type="match status" value="1"/>
</dbReference>
<dbReference type="Proteomes" id="UP000199513">
    <property type="component" value="Unassembled WGS sequence"/>
</dbReference>
<feature type="domain" description="HipA-like kinase" evidence="1">
    <location>
        <begin position="24"/>
        <end position="185"/>
    </location>
</feature>
<sequence length="282" mass="32349">MIPKVETVTLIEEMRTDGHSPMKFICSDGDIYYVKYRSGKSFNKNELVFLFYEILCSKLLQTLRVPTPLTALVYISEGSFSPESLKANKRYAKPNIIAFGSKEIPNSHLITDFEVIEKEQDFHKIINPLDLIKIAIFDLWVDNNDRGKALKIGGYNYNLLFAPFLSKQQIFAFDHAFTFGGEQSIGIFSKDLPISIINKLPNSPLFSSIVRFLDKKEIQDTIQNFIQECKKINLHEILVSLQIVLPAEWYVFPQLSAHIEEFLGSHQRLDSIEIIIKNALKL</sequence>
<dbReference type="AlphaFoldDB" id="A0A1I2EXS0"/>
<organism evidence="2 3">
    <name type="scientific">Thermoflexibacter ruber</name>
    <dbReference type="NCBI Taxonomy" id="1003"/>
    <lineage>
        <taxon>Bacteria</taxon>
        <taxon>Pseudomonadati</taxon>
        <taxon>Bacteroidota</taxon>
        <taxon>Cytophagia</taxon>
        <taxon>Cytophagales</taxon>
        <taxon>Thermoflexibacteraceae</taxon>
        <taxon>Thermoflexibacter</taxon>
    </lineage>
</organism>
<protein>
    <recommendedName>
        <fullName evidence="1">HipA-like kinase domain-containing protein</fullName>
    </recommendedName>
</protein>
<evidence type="ECO:0000313" key="3">
    <source>
        <dbReference type="Proteomes" id="UP000199513"/>
    </source>
</evidence>
<dbReference type="InterPro" id="IPR046748">
    <property type="entry name" value="HipA_2"/>
</dbReference>
<reference evidence="2 3" key="1">
    <citation type="submission" date="2016-10" db="EMBL/GenBank/DDBJ databases">
        <authorList>
            <person name="de Groot N.N."/>
        </authorList>
    </citation>
    <scope>NUCLEOTIDE SEQUENCE [LARGE SCALE GENOMIC DNA]</scope>
    <source>
        <strain>GEY</strain>
        <strain evidence="3">DSM 9560</strain>
    </source>
</reference>
<proteinExistence type="predicted"/>
<gene>
    <name evidence="2" type="ORF">SAMN04488541_101184</name>
</gene>
<dbReference type="STRING" id="1003.SAMN04488541_101184"/>
<dbReference type="EMBL" id="FONY01000011">
    <property type="protein sequence ID" value="SFE97246.1"/>
    <property type="molecule type" value="Genomic_DNA"/>
</dbReference>
<accession>A0A1I2EXS0</accession>